<evidence type="ECO:0000259" key="2">
    <source>
        <dbReference type="Pfam" id="PF02517"/>
    </source>
</evidence>
<organism evidence="3 4">
    <name type="scientific">Brevibacillus gelatini</name>
    <dbReference type="NCBI Taxonomy" id="1655277"/>
    <lineage>
        <taxon>Bacteria</taxon>
        <taxon>Bacillati</taxon>
        <taxon>Bacillota</taxon>
        <taxon>Bacilli</taxon>
        <taxon>Bacillales</taxon>
        <taxon>Paenibacillaceae</taxon>
        <taxon>Brevibacillus</taxon>
    </lineage>
</organism>
<dbReference type="GO" id="GO:0080120">
    <property type="term" value="P:CAAX-box protein maturation"/>
    <property type="evidence" value="ECO:0007669"/>
    <property type="project" value="UniProtKB-ARBA"/>
</dbReference>
<dbReference type="GO" id="GO:0006508">
    <property type="term" value="P:proteolysis"/>
    <property type="evidence" value="ECO:0007669"/>
    <property type="project" value="UniProtKB-KW"/>
</dbReference>
<dbReference type="GO" id="GO:0004175">
    <property type="term" value="F:endopeptidase activity"/>
    <property type="evidence" value="ECO:0007669"/>
    <property type="project" value="UniProtKB-ARBA"/>
</dbReference>
<gene>
    <name evidence="3" type="ORF">EDM57_05520</name>
</gene>
<dbReference type="InterPro" id="IPR003675">
    <property type="entry name" value="Rce1/LyrA-like_dom"/>
</dbReference>
<feature type="transmembrane region" description="Helical" evidence="1">
    <location>
        <begin position="6"/>
        <end position="26"/>
    </location>
</feature>
<keyword evidence="1" id="KW-1133">Transmembrane helix</keyword>
<dbReference type="AlphaFoldDB" id="A0A3M8B648"/>
<evidence type="ECO:0000313" key="3">
    <source>
        <dbReference type="EMBL" id="RNB58936.1"/>
    </source>
</evidence>
<feature type="transmembrane region" description="Helical" evidence="1">
    <location>
        <begin position="174"/>
        <end position="192"/>
    </location>
</feature>
<feature type="transmembrane region" description="Helical" evidence="1">
    <location>
        <begin position="204"/>
        <end position="225"/>
    </location>
</feature>
<feature type="transmembrane region" description="Helical" evidence="1">
    <location>
        <begin position="231"/>
        <end position="247"/>
    </location>
</feature>
<keyword evidence="4" id="KW-1185">Reference proteome</keyword>
<dbReference type="OrthoDB" id="378663at2"/>
<comment type="caution">
    <text evidence="3">The sequence shown here is derived from an EMBL/GenBank/DDBJ whole genome shotgun (WGS) entry which is preliminary data.</text>
</comment>
<keyword evidence="1" id="KW-0812">Transmembrane</keyword>
<keyword evidence="1" id="KW-0472">Membrane</keyword>
<feature type="transmembrane region" description="Helical" evidence="1">
    <location>
        <begin position="136"/>
        <end position="154"/>
    </location>
</feature>
<protein>
    <submittedName>
        <fullName evidence="3">CPBP family intramembrane metalloprotease</fullName>
    </submittedName>
</protein>
<dbReference type="GO" id="GO:0008237">
    <property type="term" value="F:metallopeptidase activity"/>
    <property type="evidence" value="ECO:0007669"/>
    <property type="project" value="UniProtKB-KW"/>
</dbReference>
<name>A0A3M8B648_9BACL</name>
<evidence type="ECO:0000256" key="1">
    <source>
        <dbReference type="SAM" id="Phobius"/>
    </source>
</evidence>
<proteinExistence type="predicted"/>
<dbReference type="RefSeq" id="WP_122903772.1">
    <property type="nucleotide sequence ID" value="NZ_RHHS01000015.1"/>
</dbReference>
<feature type="domain" description="CAAX prenyl protease 2/Lysostaphin resistance protein A-like" evidence="2">
    <location>
        <begin position="136"/>
        <end position="241"/>
    </location>
</feature>
<dbReference type="EMBL" id="RHHS01000015">
    <property type="protein sequence ID" value="RNB58936.1"/>
    <property type="molecule type" value="Genomic_DNA"/>
</dbReference>
<keyword evidence="3" id="KW-0378">Hydrolase</keyword>
<evidence type="ECO:0000313" key="4">
    <source>
        <dbReference type="Proteomes" id="UP000268829"/>
    </source>
</evidence>
<feature type="transmembrane region" description="Helical" evidence="1">
    <location>
        <begin position="47"/>
        <end position="72"/>
    </location>
</feature>
<dbReference type="Proteomes" id="UP000268829">
    <property type="component" value="Unassembled WGS sequence"/>
</dbReference>
<reference evidence="3 4" key="1">
    <citation type="submission" date="2018-10" db="EMBL/GenBank/DDBJ databases">
        <title>Phylogenomics of Brevibacillus.</title>
        <authorList>
            <person name="Dunlap C."/>
        </authorList>
    </citation>
    <scope>NUCLEOTIDE SEQUENCE [LARGE SCALE GENOMIC DNA]</scope>
    <source>
        <strain evidence="3 4">DSM 100115</strain>
    </source>
</reference>
<keyword evidence="3" id="KW-0645">Protease</keyword>
<sequence length="252" mass="27829">MEHFWLIWLVSVLCAACIIPVQSRTIRRQVQRQAAMYPAAKVPPVSVLVALMMLQTCIFLALGTAAGLWLLPSTGLRLWFVEHWSQKATLPFSLPAFWAVSVVSGIVAGGVVALVDRSFFQQQMTVKRREDPISNRFFGLLSSFYGGVCEEVLMRLGVMTVAVFLAQKLGLGGISYWLGIAVAAIAFACAHLPGNYMTYGKSSVVTRWTLLLNGMLGILFGCLFWQYGLEAAIISHFCADIVLHVILNKNRK</sequence>
<dbReference type="Pfam" id="PF02517">
    <property type="entry name" value="Rce1-like"/>
    <property type="match status" value="1"/>
</dbReference>
<accession>A0A3M8B648</accession>
<keyword evidence="3" id="KW-0482">Metalloprotease</keyword>
<feature type="transmembrane region" description="Helical" evidence="1">
    <location>
        <begin position="92"/>
        <end position="115"/>
    </location>
</feature>